<reference evidence="2 3" key="1">
    <citation type="journal article" date="2016" name="Genome Biol. Evol.">
        <title>Gene Family Evolution Reflects Adaptation to Soil Environmental Stressors in the Genome of the Collembolan Orchesella cincta.</title>
        <authorList>
            <person name="Faddeeva-Vakhrusheva A."/>
            <person name="Derks M.F."/>
            <person name="Anvar S.Y."/>
            <person name="Agamennone V."/>
            <person name="Suring W."/>
            <person name="Smit S."/>
            <person name="van Straalen N.M."/>
            <person name="Roelofs D."/>
        </authorList>
    </citation>
    <scope>NUCLEOTIDE SEQUENCE [LARGE SCALE GENOMIC DNA]</scope>
    <source>
        <tissue evidence="2">Mixed pool</tissue>
    </source>
</reference>
<dbReference type="PANTHER" id="PTHR10334">
    <property type="entry name" value="CYSTEINE-RICH SECRETORY PROTEIN-RELATED"/>
    <property type="match status" value="1"/>
</dbReference>
<dbReference type="AlphaFoldDB" id="A0A1D2MJ31"/>
<dbReference type="InterPro" id="IPR035940">
    <property type="entry name" value="CAP_sf"/>
</dbReference>
<dbReference type="Pfam" id="PF00188">
    <property type="entry name" value="CAP"/>
    <property type="match status" value="1"/>
</dbReference>
<accession>A0A1D2MJ31</accession>
<feature type="domain" description="SCP" evidence="1">
    <location>
        <begin position="16"/>
        <end position="70"/>
    </location>
</feature>
<name>A0A1D2MJ31_ORCCI</name>
<dbReference type="Gene3D" id="3.40.33.10">
    <property type="entry name" value="CAP"/>
    <property type="match status" value="1"/>
</dbReference>
<dbReference type="Proteomes" id="UP000094527">
    <property type="component" value="Unassembled WGS sequence"/>
</dbReference>
<dbReference type="SUPFAM" id="SSF55797">
    <property type="entry name" value="PR-1-like"/>
    <property type="match status" value="1"/>
</dbReference>
<protein>
    <submittedName>
        <fullName evidence="2">Golgi-associated plant pathogenesis-related protein 1</fullName>
    </submittedName>
</protein>
<evidence type="ECO:0000259" key="1">
    <source>
        <dbReference type="Pfam" id="PF00188"/>
    </source>
</evidence>
<dbReference type="STRING" id="48709.A0A1D2MJ31"/>
<proteinExistence type="predicted"/>
<comment type="caution">
    <text evidence="2">The sequence shown here is derived from an EMBL/GenBank/DDBJ whole genome shotgun (WGS) entry which is preliminary data.</text>
</comment>
<sequence>MDKIFGRPAVPHPSPEVATNDAVRLNWYFEERIHNYTCNCNKNSGQFTQIVWKSSREMGFGVATVGNFTAACALYYPRGNIKEEFLENVLSP</sequence>
<dbReference type="EMBL" id="LJIJ01001097">
    <property type="protein sequence ID" value="ODM93016.1"/>
    <property type="molecule type" value="Genomic_DNA"/>
</dbReference>
<dbReference type="InterPro" id="IPR001283">
    <property type="entry name" value="CRISP-related"/>
</dbReference>
<dbReference type="InterPro" id="IPR014044">
    <property type="entry name" value="CAP_dom"/>
</dbReference>
<evidence type="ECO:0000313" key="2">
    <source>
        <dbReference type="EMBL" id="ODM93016.1"/>
    </source>
</evidence>
<organism evidence="2 3">
    <name type="scientific">Orchesella cincta</name>
    <name type="common">Springtail</name>
    <name type="synonym">Podura cincta</name>
    <dbReference type="NCBI Taxonomy" id="48709"/>
    <lineage>
        <taxon>Eukaryota</taxon>
        <taxon>Metazoa</taxon>
        <taxon>Ecdysozoa</taxon>
        <taxon>Arthropoda</taxon>
        <taxon>Hexapoda</taxon>
        <taxon>Collembola</taxon>
        <taxon>Entomobryomorpha</taxon>
        <taxon>Entomobryoidea</taxon>
        <taxon>Orchesellidae</taxon>
        <taxon>Orchesellinae</taxon>
        <taxon>Orchesella</taxon>
    </lineage>
</organism>
<dbReference type="OrthoDB" id="337038at2759"/>
<gene>
    <name evidence="2" type="ORF">Ocin01_13667</name>
</gene>
<keyword evidence="3" id="KW-1185">Reference proteome</keyword>
<evidence type="ECO:0000313" key="3">
    <source>
        <dbReference type="Proteomes" id="UP000094527"/>
    </source>
</evidence>